<dbReference type="Proteomes" id="UP000321947">
    <property type="component" value="Unassembled WGS sequence"/>
</dbReference>
<sequence>MLIVYQPPKFQQFDGKGNPKQHIAYFVETCENAGSRGDQFVRYCRHARATTEEAADPVAGIKYPAKITKDKGVSEHLSRFNLDDLLSLPQETKTILINTLLDSRATSSSAPIVTYESTPYCMSIDFSDEDLLLGSKLHNRPLYVSGYVREQRVDRILIDNGSGANIILKSTMRQLGILMDKLLNSKLVVQGFN</sequence>
<dbReference type="Proteomes" id="UP000321393">
    <property type="component" value="Unassembled WGS sequence"/>
</dbReference>
<organism evidence="1 3">
    <name type="scientific">Cucumis melo var. makuwa</name>
    <name type="common">Oriental melon</name>
    <dbReference type="NCBI Taxonomy" id="1194695"/>
    <lineage>
        <taxon>Eukaryota</taxon>
        <taxon>Viridiplantae</taxon>
        <taxon>Streptophyta</taxon>
        <taxon>Embryophyta</taxon>
        <taxon>Tracheophyta</taxon>
        <taxon>Spermatophyta</taxon>
        <taxon>Magnoliopsida</taxon>
        <taxon>eudicotyledons</taxon>
        <taxon>Gunneridae</taxon>
        <taxon>Pentapetalae</taxon>
        <taxon>rosids</taxon>
        <taxon>fabids</taxon>
        <taxon>Cucurbitales</taxon>
        <taxon>Cucurbitaceae</taxon>
        <taxon>Benincaseae</taxon>
        <taxon>Cucumis</taxon>
    </lineage>
</organism>
<evidence type="ECO:0000313" key="4">
    <source>
        <dbReference type="Proteomes" id="UP000321947"/>
    </source>
</evidence>
<gene>
    <name evidence="2" type="ORF">E5676_scaffold451G00790</name>
    <name evidence="1" type="ORF">E6C27_scaffold323G00110</name>
</gene>
<dbReference type="OrthoDB" id="2919534at2759"/>
<dbReference type="AlphaFoldDB" id="A0A5A7URA8"/>
<dbReference type="EMBL" id="SSTE01008349">
    <property type="protein sequence ID" value="KAA0056061.1"/>
    <property type="molecule type" value="Genomic_DNA"/>
</dbReference>
<proteinExistence type="predicted"/>
<evidence type="ECO:0000313" key="3">
    <source>
        <dbReference type="Proteomes" id="UP000321393"/>
    </source>
</evidence>
<evidence type="ECO:0000313" key="1">
    <source>
        <dbReference type="EMBL" id="KAA0056061.1"/>
    </source>
</evidence>
<dbReference type="EMBL" id="SSTD01016175">
    <property type="protein sequence ID" value="TYK01517.1"/>
    <property type="molecule type" value="Genomic_DNA"/>
</dbReference>
<comment type="caution">
    <text evidence="1">The sequence shown here is derived from an EMBL/GenBank/DDBJ whole genome shotgun (WGS) entry which is preliminary data.</text>
</comment>
<evidence type="ECO:0000313" key="2">
    <source>
        <dbReference type="EMBL" id="TYK01517.1"/>
    </source>
</evidence>
<dbReference type="PANTHER" id="PTHR33437">
    <property type="entry name" value="OS06G0361200 PROTEIN"/>
    <property type="match status" value="1"/>
</dbReference>
<accession>A0A5A7URA8</accession>
<name>A0A5A7URA8_CUCMM</name>
<reference evidence="3 4" key="1">
    <citation type="submission" date="2019-08" db="EMBL/GenBank/DDBJ databases">
        <title>Draft genome sequences of two oriental melons (Cucumis melo L. var makuwa).</title>
        <authorList>
            <person name="Kwon S.-Y."/>
        </authorList>
    </citation>
    <scope>NUCLEOTIDE SEQUENCE [LARGE SCALE GENOMIC DNA]</scope>
    <source>
        <strain evidence="4">cv. Chang Bougi</strain>
        <strain evidence="3">cv. SW 3</strain>
        <tissue evidence="1">Leaf</tissue>
    </source>
</reference>
<protein>
    <submittedName>
        <fullName evidence="1">Ty3-gypsy retrotransposon protein</fullName>
    </submittedName>
</protein>